<keyword evidence="2" id="KW-0732">Signal</keyword>
<evidence type="ECO:0000313" key="3">
    <source>
        <dbReference type="EMBL" id="CAK0888331.1"/>
    </source>
</evidence>
<evidence type="ECO:0000256" key="1">
    <source>
        <dbReference type="SAM" id="MobiDB-lite"/>
    </source>
</evidence>
<sequence>MVQVQHSAPLLLALIVGCSGISLHVKTPEAISEPACGEPEPGEWCRSAVMWARDHGAKSRPELFPGDPSHYSLHDFQGLLHRLRGAGCPQPCPRGGRLGPGALLQFNESVNDTEFDQELNEYTWEPRNATSPMQLGTTGPDCEDAHTDSRCAHAIDWLRDRGFARHPDWYPGLSSNSTAAEIQVALHSLGKSNCSRPCVGVASQLFSTQIGAAESSNEKLEKSAEVGDEAIIGDEDGKASSCSDTQQGMWCYRAIAWLKSDGIERHPDWYPGLTSDSSIPAFQKAMHLAGKPGCPMPCAEVPEEKDNRLRDFLKAKTEAELETENRSTPVEAEQETGNQTENDTHEPPVEHFGSEEGNDCHDALEGDQCFVAVMWAMEEGIDKHRVWYPGLSDVSSFREVQEHLYRANRSYCPRPCSGPLRVVERKAKEEEEMTPFRTVEEITPSAPADDEAEGDDDTSTE</sequence>
<protein>
    <submittedName>
        <fullName evidence="3">Uncharacterized protein</fullName>
    </submittedName>
</protein>
<reference evidence="3" key="1">
    <citation type="submission" date="2023-10" db="EMBL/GenBank/DDBJ databases">
        <authorList>
            <person name="Chen Y."/>
            <person name="Shah S."/>
            <person name="Dougan E. K."/>
            <person name="Thang M."/>
            <person name="Chan C."/>
        </authorList>
    </citation>
    <scope>NUCLEOTIDE SEQUENCE [LARGE SCALE GENOMIC DNA]</scope>
</reference>
<feature type="compositionally biased region" description="Basic and acidic residues" evidence="1">
    <location>
        <begin position="342"/>
        <end position="360"/>
    </location>
</feature>
<dbReference type="Proteomes" id="UP001189429">
    <property type="component" value="Unassembled WGS sequence"/>
</dbReference>
<feature type="chain" id="PRO_5045903552" evidence="2">
    <location>
        <begin position="21"/>
        <end position="461"/>
    </location>
</feature>
<comment type="caution">
    <text evidence="3">The sequence shown here is derived from an EMBL/GenBank/DDBJ whole genome shotgun (WGS) entry which is preliminary data.</text>
</comment>
<evidence type="ECO:0000313" key="4">
    <source>
        <dbReference type="Proteomes" id="UP001189429"/>
    </source>
</evidence>
<evidence type="ECO:0000256" key="2">
    <source>
        <dbReference type="SAM" id="SignalP"/>
    </source>
</evidence>
<proteinExistence type="predicted"/>
<name>A0ABN9WS57_9DINO</name>
<accession>A0ABN9WS57</accession>
<keyword evidence="4" id="KW-1185">Reference proteome</keyword>
<dbReference type="EMBL" id="CAUYUJ010019059">
    <property type="protein sequence ID" value="CAK0888331.1"/>
    <property type="molecule type" value="Genomic_DNA"/>
</dbReference>
<organism evidence="3 4">
    <name type="scientific">Prorocentrum cordatum</name>
    <dbReference type="NCBI Taxonomy" id="2364126"/>
    <lineage>
        <taxon>Eukaryota</taxon>
        <taxon>Sar</taxon>
        <taxon>Alveolata</taxon>
        <taxon>Dinophyceae</taxon>
        <taxon>Prorocentrales</taxon>
        <taxon>Prorocentraceae</taxon>
        <taxon>Prorocentrum</taxon>
    </lineage>
</organism>
<feature type="region of interest" description="Disordered" evidence="1">
    <location>
        <begin position="426"/>
        <end position="461"/>
    </location>
</feature>
<feature type="compositionally biased region" description="Acidic residues" evidence="1">
    <location>
        <begin position="448"/>
        <end position="461"/>
    </location>
</feature>
<gene>
    <name evidence="3" type="ORF">PCOR1329_LOCUS69142</name>
</gene>
<feature type="region of interest" description="Disordered" evidence="1">
    <location>
        <begin position="318"/>
        <end position="360"/>
    </location>
</feature>
<feature type="signal peptide" evidence="2">
    <location>
        <begin position="1"/>
        <end position="20"/>
    </location>
</feature>